<dbReference type="EnsemblPlants" id="AVESA.00010b.r2.6AG1008640.1">
    <property type="protein sequence ID" value="AVESA.00010b.r2.6AG1008640.1.CDS.1"/>
    <property type="gene ID" value="AVESA.00010b.r2.6AG1008640"/>
</dbReference>
<evidence type="ECO:0000313" key="2">
    <source>
        <dbReference type="Proteomes" id="UP001732700"/>
    </source>
</evidence>
<protein>
    <submittedName>
        <fullName evidence="1">Uncharacterized protein</fullName>
    </submittedName>
</protein>
<sequence length="296" mass="32630">MDLGLSNILEELYACLPETPFSSGAPLPASASASADGGVEDRISALPDDLLRNVVSRLPVKDAARTSALSSRWSGLWRSTPLVVEDRYLRIHPPAGDRSALPAAVSRILASHPGPFHWVNLSSSFMDNQEEALAGWLRLLAEKGVETLVLVNCPWPLDVPLPASILRCALLRRLYLGVWQFPDTSRLTVPPRGPDVFPHLQELGICHTIMEDRDVEYLLACSPQLKIFALIISYSFPSRVPITSHSLSCMLFWLSMAQELDVVAAPKLQRLILFWPRKGRTTMVKIGHAPTLTVLG</sequence>
<name>A0ACD5YN08_AVESA</name>
<keyword evidence="2" id="KW-1185">Reference proteome</keyword>
<reference evidence="1" key="2">
    <citation type="submission" date="2025-09" db="UniProtKB">
        <authorList>
            <consortium name="EnsemblPlants"/>
        </authorList>
    </citation>
    <scope>IDENTIFICATION</scope>
</reference>
<evidence type="ECO:0000313" key="1">
    <source>
        <dbReference type="EnsemblPlants" id="AVESA.00010b.r2.6AG1008640.1.CDS.1"/>
    </source>
</evidence>
<proteinExistence type="predicted"/>
<reference evidence="1" key="1">
    <citation type="submission" date="2021-05" db="EMBL/GenBank/DDBJ databases">
        <authorList>
            <person name="Scholz U."/>
            <person name="Mascher M."/>
            <person name="Fiebig A."/>
        </authorList>
    </citation>
    <scope>NUCLEOTIDE SEQUENCE [LARGE SCALE GENOMIC DNA]</scope>
</reference>
<organism evidence="1 2">
    <name type="scientific">Avena sativa</name>
    <name type="common">Oat</name>
    <dbReference type="NCBI Taxonomy" id="4498"/>
    <lineage>
        <taxon>Eukaryota</taxon>
        <taxon>Viridiplantae</taxon>
        <taxon>Streptophyta</taxon>
        <taxon>Embryophyta</taxon>
        <taxon>Tracheophyta</taxon>
        <taxon>Spermatophyta</taxon>
        <taxon>Magnoliopsida</taxon>
        <taxon>Liliopsida</taxon>
        <taxon>Poales</taxon>
        <taxon>Poaceae</taxon>
        <taxon>BOP clade</taxon>
        <taxon>Pooideae</taxon>
        <taxon>Poodae</taxon>
        <taxon>Poeae</taxon>
        <taxon>Poeae Chloroplast Group 1 (Aveneae type)</taxon>
        <taxon>Aveninae</taxon>
        <taxon>Avena</taxon>
    </lineage>
</organism>
<dbReference type="Proteomes" id="UP001732700">
    <property type="component" value="Chromosome 6A"/>
</dbReference>
<accession>A0ACD5YN08</accession>